<name>H2ZKA6_CIOSA</name>
<accession>H2ZKA6</accession>
<feature type="domain" description="AAA+ ATPase" evidence="10">
    <location>
        <begin position="99"/>
        <end position="255"/>
    </location>
</feature>
<dbReference type="AlphaFoldDB" id="H2ZKA6"/>
<evidence type="ECO:0000256" key="8">
    <source>
        <dbReference type="ARBA" id="ARBA00043975"/>
    </source>
</evidence>
<evidence type="ECO:0000256" key="4">
    <source>
        <dbReference type="ARBA" id="ARBA00022840"/>
    </source>
</evidence>
<evidence type="ECO:0000313" key="12">
    <source>
        <dbReference type="Proteomes" id="UP000007875"/>
    </source>
</evidence>
<dbReference type="GO" id="GO:0006260">
    <property type="term" value="P:DNA replication"/>
    <property type="evidence" value="ECO:0007669"/>
    <property type="project" value="UniProtKB-KW"/>
</dbReference>
<organism evidence="11 12">
    <name type="scientific">Ciona savignyi</name>
    <name type="common">Pacific transparent sea squirt</name>
    <dbReference type="NCBI Taxonomy" id="51511"/>
    <lineage>
        <taxon>Eukaryota</taxon>
        <taxon>Metazoa</taxon>
        <taxon>Chordata</taxon>
        <taxon>Tunicata</taxon>
        <taxon>Ascidiacea</taxon>
        <taxon>Phlebobranchia</taxon>
        <taxon>Cionidae</taxon>
        <taxon>Ciona</taxon>
    </lineage>
</organism>
<dbReference type="GO" id="GO:0016887">
    <property type="term" value="F:ATP hydrolysis activity"/>
    <property type="evidence" value="ECO:0007669"/>
    <property type="project" value="InterPro"/>
</dbReference>
<feature type="region of interest" description="Disordered" evidence="9">
    <location>
        <begin position="54"/>
        <end position="94"/>
    </location>
</feature>
<dbReference type="GeneTree" id="ENSGT00550000075029"/>
<reference evidence="11" key="3">
    <citation type="submission" date="2025-09" db="UniProtKB">
        <authorList>
            <consortium name="Ensembl"/>
        </authorList>
    </citation>
    <scope>IDENTIFICATION</scope>
</reference>
<dbReference type="eggNOG" id="KOG1969">
    <property type="taxonomic scope" value="Eukaryota"/>
</dbReference>
<sequence>EGVYSSEESMDGLWVNKFAPSRYTHLLSDEGVNRSLLRWLKLWDKVVFGRDFHPKKPTEQKSFNKDKQKTSEHFNKFKKTETTTEEEDVRELDSTNRPKLKTALLCGPPGLGKTTLAHIIAKHAGYHVVEMNASDDRSAETFQHKLEQTTQMKSVLGSDQRPNCLIIDEIDGAPKVWGRKESYAAKLNGNFTLQAAINILLNTLNKGKGNEKKKARKSKKTATGVLMRPIICICNDLYVPALRLLRQQSYILHFPPTTSARLASRLGQMCRVQSLDCDLSSLLALCDKSGNDIRTCINTLQFIQSTGTTRVQMATVKSLNIGQKDQHKSIFHVWNEIFQLPKNQRKMDKDSQTVQQQMLEGQKVSQFSTRFYHILNLVLSGGEYEKTLQGVYDNFLLMKFKNSGMTAINKSFEWLLLADRINRHVMSIQEWVLHRYTPYIFVMFHLLFACITPPKISFSQTESEKTQKSGNLLESMFLDMAPSTRCFTSQSTAVLDLLPHLLAIMMPNFRPVNMLLYSSNEKLQLRDLVQSLLAYNLTYRQERNEDGQYIYVMEPNLTEVCHFVEPLEGAKKQLPYAIKQIIAKEVETERMRRSERILMKHDTTEKQAESSNKPVVPNHMQRLSHNISNSVAPEKPVVNFFSRFTKVKKVRENTKQSANKEPIIDPGIGCSQLWYKYNEGVSNAVRCTVYIKDLL</sequence>
<keyword evidence="7" id="KW-0131">Cell cycle</keyword>
<dbReference type="GO" id="GO:0005634">
    <property type="term" value="C:nucleus"/>
    <property type="evidence" value="ECO:0007669"/>
    <property type="project" value="UniProtKB-SubCell"/>
</dbReference>
<dbReference type="STRING" id="51511.ENSCSAVP00000018022"/>
<comment type="subcellular location">
    <subcellularLocation>
        <location evidence="1">Nucleus</location>
    </subcellularLocation>
</comment>
<evidence type="ECO:0000256" key="2">
    <source>
        <dbReference type="ARBA" id="ARBA00022705"/>
    </source>
</evidence>
<evidence type="ECO:0000256" key="5">
    <source>
        <dbReference type="ARBA" id="ARBA00023125"/>
    </source>
</evidence>
<keyword evidence="6" id="KW-0539">Nucleus</keyword>
<dbReference type="InterPro" id="IPR003593">
    <property type="entry name" value="AAA+_ATPase"/>
</dbReference>
<evidence type="ECO:0000256" key="1">
    <source>
        <dbReference type="ARBA" id="ARBA00004123"/>
    </source>
</evidence>
<comment type="similarity">
    <text evidence="8">Belongs to the activator 1 small subunits family. CTF18 subfamily.</text>
</comment>
<evidence type="ECO:0000259" key="10">
    <source>
        <dbReference type="SMART" id="SM00382"/>
    </source>
</evidence>
<keyword evidence="2" id="KW-0235">DNA replication</keyword>
<dbReference type="Gene3D" id="3.40.50.300">
    <property type="entry name" value="P-loop containing nucleotide triphosphate hydrolases"/>
    <property type="match status" value="1"/>
</dbReference>
<keyword evidence="4" id="KW-0067">ATP-binding</keyword>
<keyword evidence="5" id="KW-0238">DNA-binding</keyword>
<dbReference type="InParanoid" id="H2ZKA6"/>
<reference evidence="11" key="2">
    <citation type="submission" date="2025-08" db="UniProtKB">
        <authorList>
            <consortium name="Ensembl"/>
        </authorList>
    </citation>
    <scope>IDENTIFICATION</scope>
</reference>
<dbReference type="Ensembl" id="ENSCSAVT00000018219.1">
    <property type="protein sequence ID" value="ENSCSAVP00000018022.1"/>
    <property type="gene ID" value="ENSCSAVG00000010615.1"/>
</dbReference>
<feature type="compositionally biased region" description="Basic and acidic residues" evidence="9">
    <location>
        <begin position="54"/>
        <end position="82"/>
    </location>
</feature>
<evidence type="ECO:0000256" key="3">
    <source>
        <dbReference type="ARBA" id="ARBA00022741"/>
    </source>
</evidence>
<evidence type="ECO:0000256" key="6">
    <source>
        <dbReference type="ARBA" id="ARBA00023242"/>
    </source>
</evidence>
<evidence type="ECO:0000256" key="9">
    <source>
        <dbReference type="SAM" id="MobiDB-lite"/>
    </source>
</evidence>
<dbReference type="FunFam" id="3.40.50.300:FF:001083">
    <property type="entry name" value="Chromosome transmission fidelity factor 18"/>
    <property type="match status" value="1"/>
</dbReference>
<dbReference type="Pfam" id="PF00004">
    <property type="entry name" value="AAA"/>
    <property type="match status" value="1"/>
</dbReference>
<proteinExistence type="inferred from homology"/>
<evidence type="ECO:0000313" key="11">
    <source>
        <dbReference type="Ensembl" id="ENSCSAVP00000018022.1"/>
    </source>
</evidence>
<dbReference type="SMART" id="SM00382">
    <property type="entry name" value="AAA"/>
    <property type="match status" value="1"/>
</dbReference>
<dbReference type="InterPro" id="IPR003959">
    <property type="entry name" value="ATPase_AAA_core"/>
</dbReference>
<dbReference type="InterPro" id="IPR053016">
    <property type="entry name" value="CTF18-RFC_complex"/>
</dbReference>
<dbReference type="Gene3D" id="1.10.8.60">
    <property type="match status" value="1"/>
</dbReference>
<dbReference type="GO" id="GO:0003677">
    <property type="term" value="F:DNA binding"/>
    <property type="evidence" value="ECO:0007669"/>
    <property type="project" value="UniProtKB-KW"/>
</dbReference>
<protein>
    <recommendedName>
        <fullName evidence="10">AAA+ ATPase domain-containing protein</fullName>
    </recommendedName>
</protein>
<reference evidence="12" key="1">
    <citation type="submission" date="2003-08" db="EMBL/GenBank/DDBJ databases">
        <authorList>
            <person name="Birren B."/>
            <person name="Nusbaum C."/>
            <person name="Abebe A."/>
            <person name="Abouelleil A."/>
            <person name="Adekoya E."/>
            <person name="Ait-zahra M."/>
            <person name="Allen N."/>
            <person name="Allen T."/>
            <person name="An P."/>
            <person name="Anderson M."/>
            <person name="Anderson S."/>
            <person name="Arachchi H."/>
            <person name="Armbruster J."/>
            <person name="Bachantsang P."/>
            <person name="Baldwin J."/>
            <person name="Barry A."/>
            <person name="Bayul T."/>
            <person name="Blitshsteyn B."/>
            <person name="Bloom T."/>
            <person name="Blye J."/>
            <person name="Boguslavskiy L."/>
            <person name="Borowsky M."/>
            <person name="Boukhgalter B."/>
            <person name="Brunache A."/>
            <person name="Butler J."/>
            <person name="Calixte N."/>
            <person name="Calvo S."/>
            <person name="Camarata J."/>
            <person name="Campo K."/>
            <person name="Chang J."/>
            <person name="Cheshatsang Y."/>
            <person name="Citroen M."/>
            <person name="Collymore A."/>
            <person name="Considine T."/>
            <person name="Cook A."/>
            <person name="Cooke P."/>
            <person name="Corum B."/>
            <person name="Cuomo C."/>
            <person name="David R."/>
            <person name="Dawoe T."/>
            <person name="Degray S."/>
            <person name="Dodge S."/>
            <person name="Dooley K."/>
            <person name="Dorje P."/>
            <person name="Dorjee K."/>
            <person name="Dorris L."/>
            <person name="Duffey N."/>
            <person name="Dupes A."/>
            <person name="Elkins T."/>
            <person name="Engels R."/>
            <person name="Erickson J."/>
            <person name="Farina A."/>
            <person name="Faro S."/>
            <person name="Ferreira P."/>
            <person name="Fischer H."/>
            <person name="Fitzgerald M."/>
            <person name="Foley K."/>
            <person name="Gage D."/>
            <person name="Galagan J."/>
            <person name="Gearin G."/>
            <person name="Gnerre S."/>
            <person name="Gnirke A."/>
            <person name="Goyette A."/>
            <person name="Graham J."/>
            <person name="Grandbois E."/>
            <person name="Gyaltsen K."/>
            <person name="Hafez N."/>
            <person name="Hagopian D."/>
            <person name="Hagos B."/>
            <person name="Hall J."/>
            <person name="Hatcher B."/>
            <person name="Heller A."/>
            <person name="Higgins H."/>
            <person name="Honan T."/>
            <person name="Horn A."/>
            <person name="Houde N."/>
            <person name="Hughes L."/>
            <person name="Hulme W."/>
            <person name="Husby E."/>
            <person name="Iliev I."/>
            <person name="Jaffe D."/>
            <person name="Jones C."/>
            <person name="Kamal M."/>
            <person name="Kamat A."/>
            <person name="Kamvysselis M."/>
            <person name="Karlsson E."/>
            <person name="Kells C."/>
            <person name="Kieu A."/>
            <person name="Kisner P."/>
            <person name="Kodira C."/>
            <person name="Kulbokas E."/>
            <person name="Labutti K."/>
            <person name="Lama D."/>
            <person name="Landers T."/>
            <person name="Leger J."/>
            <person name="Levine S."/>
            <person name="Lewis D."/>
            <person name="Lewis T."/>
            <person name="Lindblad-toh K."/>
            <person name="Liu X."/>
            <person name="Lokyitsang T."/>
            <person name="Lokyitsang Y."/>
            <person name="Lucien O."/>
            <person name="Lui A."/>
            <person name="Ma L.J."/>
            <person name="Mabbitt R."/>
            <person name="Macdonald J."/>
            <person name="Maclean C."/>
            <person name="Major J."/>
            <person name="Manning J."/>
            <person name="Marabella R."/>
            <person name="Maru K."/>
            <person name="Matthews C."/>
            <person name="Mauceli E."/>
            <person name="Mccarthy M."/>
            <person name="Mcdonough S."/>
            <person name="Mcghee T."/>
            <person name="Meldrim J."/>
            <person name="Meneus L."/>
            <person name="Mesirov J."/>
            <person name="Mihalev A."/>
            <person name="Mihova T."/>
            <person name="Mikkelsen T."/>
            <person name="Mlenga V."/>
            <person name="Moru K."/>
            <person name="Mozes J."/>
            <person name="Mulrain L."/>
            <person name="Munson G."/>
            <person name="Naylor J."/>
            <person name="Newes C."/>
            <person name="Nguyen C."/>
            <person name="Nguyen N."/>
            <person name="Nguyen T."/>
            <person name="Nicol R."/>
            <person name="Nielsen C."/>
            <person name="Nizzari M."/>
            <person name="Norbu C."/>
            <person name="Norbu N."/>
            <person name="O'donnell P."/>
            <person name="Okoawo O."/>
            <person name="O'leary S."/>
            <person name="Omotosho B."/>
            <person name="O'neill K."/>
            <person name="Osman S."/>
            <person name="Parker S."/>
            <person name="Perrin D."/>
            <person name="Phunkhang P."/>
            <person name="Piqani B."/>
            <person name="Purcell S."/>
            <person name="Rachupka T."/>
            <person name="Ramasamy U."/>
            <person name="Rameau R."/>
            <person name="Ray V."/>
            <person name="Raymond C."/>
            <person name="Retta R."/>
            <person name="Richardson S."/>
            <person name="Rise C."/>
            <person name="Rodriguez J."/>
            <person name="Rogers J."/>
            <person name="Rogov P."/>
            <person name="Rutman M."/>
            <person name="Schupbach R."/>
            <person name="Seaman C."/>
            <person name="Settipalli S."/>
            <person name="Sharpe T."/>
            <person name="Sheridan J."/>
            <person name="Sherpa N."/>
            <person name="Shi J."/>
            <person name="Smirnov S."/>
            <person name="Smith C."/>
            <person name="Sougnez C."/>
            <person name="Spencer B."/>
            <person name="Stalker J."/>
            <person name="Stange-thomann N."/>
            <person name="Stavropoulos S."/>
            <person name="Stetson K."/>
            <person name="Stone C."/>
            <person name="Stone S."/>
            <person name="Stubbs M."/>
            <person name="Talamas J."/>
            <person name="Tchuinga P."/>
            <person name="Tenzing P."/>
            <person name="Tesfaye S."/>
            <person name="Theodore J."/>
            <person name="Thoulutsang Y."/>
            <person name="Topham K."/>
            <person name="Towey S."/>
            <person name="Tsamla T."/>
            <person name="Tsomo N."/>
            <person name="Vallee D."/>
            <person name="Vassiliev H."/>
            <person name="Venkataraman V."/>
            <person name="Vinson J."/>
            <person name="Vo A."/>
            <person name="Wade C."/>
            <person name="Wang S."/>
            <person name="Wangchuk T."/>
            <person name="Wangdi T."/>
            <person name="Whittaker C."/>
            <person name="Wilkinson J."/>
            <person name="Wu Y."/>
            <person name="Wyman D."/>
            <person name="Yadav S."/>
            <person name="Yang S."/>
            <person name="Yang X."/>
            <person name="Yeager S."/>
            <person name="Yee E."/>
            <person name="Young G."/>
            <person name="Zainoun J."/>
            <person name="Zembeck L."/>
            <person name="Zimmer A."/>
            <person name="Zody M."/>
            <person name="Lander E."/>
        </authorList>
    </citation>
    <scope>NUCLEOTIDE SEQUENCE [LARGE SCALE GENOMIC DNA]</scope>
</reference>
<dbReference type="OMA" id="RWLKGWE"/>
<dbReference type="Proteomes" id="UP000007875">
    <property type="component" value="Unassembled WGS sequence"/>
</dbReference>
<dbReference type="PANTHER" id="PTHR46765">
    <property type="entry name" value="P-LOOP CONTAINING NUCLEOSIDE TRIPHOSPHATE HYDROLASES SUPERFAMILY PROTEIN"/>
    <property type="match status" value="1"/>
</dbReference>
<dbReference type="GO" id="GO:0005524">
    <property type="term" value="F:ATP binding"/>
    <property type="evidence" value="ECO:0007669"/>
    <property type="project" value="UniProtKB-KW"/>
</dbReference>
<dbReference type="CDD" id="cd00009">
    <property type="entry name" value="AAA"/>
    <property type="match status" value="1"/>
</dbReference>
<evidence type="ECO:0000256" key="7">
    <source>
        <dbReference type="ARBA" id="ARBA00023306"/>
    </source>
</evidence>
<keyword evidence="12" id="KW-1185">Reference proteome</keyword>
<dbReference type="HOGENOM" id="CLU_004894_4_0_1"/>
<dbReference type="InterPro" id="IPR027417">
    <property type="entry name" value="P-loop_NTPase"/>
</dbReference>
<dbReference type="FunCoup" id="H2ZKA6">
    <property type="interactions" value="110"/>
</dbReference>
<dbReference type="SUPFAM" id="SSF52540">
    <property type="entry name" value="P-loop containing nucleoside triphosphate hydrolases"/>
    <property type="match status" value="1"/>
</dbReference>
<keyword evidence="3" id="KW-0547">Nucleotide-binding</keyword>
<dbReference type="PANTHER" id="PTHR46765:SF1">
    <property type="entry name" value="P-LOOP CONTAINING NUCLEOSIDE TRIPHOSPHATE HYDROLASES SUPERFAMILY PROTEIN"/>
    <property type="match status" value="1"/>
</dbReference>